<proteinExistence type="predicted"/>
<evidence type="ECO:0000256" key="1">
    <source>
        <dbReference type="ARBA" id="ARBA00022603"/>
    </source>
</evidence>
<name>A0ABV3P0R4_9ACTN</name>
<dbReference type="InterPro" id="IPR029063">
    <property type="entry name" value="SAM-dependent_MTases_sf"/>
</dbReference>
<dbReference type="SUPFAM" id="SSF53335">
    <property type="entry name" value="S-adenosyl-L-methionine-dependent methyltransferases"/>
    <property type="match status" value="1"/>
</dbReference>
<dbReference type="PANTHER" id="PTHR43464:SF19">
    <property type="entry name" value="UBIQUINONE BIOSYNTHESIS O-METHYLTRANSFERASE, MITOCHONDRIAL"/>
    <property type="match status" value="1"/>
</dbReference>
<sequence length="269" mass="28097">MSPTSGPAGDAAWALWQDSPWGRLRYHVVARLLRSWTDDLGEGLRVLDAGGGDGRDALPFALAGHDVTVLDRSPEMLALARAAAAAAGVGDRVHTVAADLEDLTALAALTRHREGGSGSFDVVFCHDVLQHRASHAQVRADVATLVSSVRPGGLVSLLAPNPPADVVATVLGQGPAAAWVALDAERASDPATGHTALRLSPEFVEDALEDAGCDVVGSAGVLAVTALLEDAERVDDRVAADLEELEVELSGRPSFAGTARYWLRAGRRR</sequence>
<dbReference type="PANTHER" id="PTHR43464">
    <property type="entry name" value="METHYLTRANSFERASE"/>
    <property type="match status" value="1"/>
</dbReference>
<comment type="caution">
    <text evidence="5">The sequence shown here is derived from an EMBL/GenBank/DDBJ whole genome shotgun (WGS) entry which is preliminary data.</text>
</comment>
<evidence type="ECO:0000313" key="6">
    <source>
        <dbReference type="Proteomes" id="UP001555826"/>
    </source>
</evidence>
<dbReference type="Proteomes" id="UP001555826">
    <property type="component" value="Unassembled WGS sequence"/>
</dbReference>
<keyword evidence="1 5" id="KW-0489">Methyltransferase</keyword>
<gene>
    <name evidence="5" type="ORF">AB1207_00140</name>
</gene>
<keyword evidence="2" id="KW-0808">Transferase</keyword>
<accession>A0ABV3P0R4</accession>
<dbReference type="GO" id="GO:0032259">
    <property type="term" value="P:methylation"/>
    <property type="evidence" value="ECO:0007669"/>
    <property type="project" value="UniProtKB-KW"/>
</dbReference>
<dbReference type="GO" id="GO:0008168">
    <property type="term" value="F:methyltransferase activity"/>
    <property type="evidence" value="ECO:0007669"/>
    <property type="project" value="UniProtKB-KW"/>
</dbReference>
<dbReference type="Pfam" id="PF13649">
    <property type="entry name" value="Methyltransf_25"/>
    <property type="match status" value="1"/>
</dbReference>
<protein>
    <submittedName>
        <fullName evidence="5">Methyltransferase domain-containing protein</fullName>
    </submittedName>
</protein>
<evidence type="ECO:0000259" key="4">
    <source>
        <dbReference type="Pfam" id="PF13649"/>
    </source>
</evidence>
<dbReference type="RefSeq" id="WP_367635754.1">
    <property type="nucleotide sequence ID" value="NZ_JBFNQN010000001.1"/>
</dbReference>
<dbReference type="InterPro" id="IPR041698">
    <property type="entry name" value="Methyltransf_25"/>
</dbReference>
<dbReference type="EMBL" id="JBFNQN010000001">
    <property type="protein sequence ID" value="MEW9263147.1"/>
    <property type="molecule type" value="Genomic_DNA"/>
</dbReference>
<organism evidence="5 6">
    <name type="scientific">Kineococcus endophyticus</name>
    <dbReference type="NCBI Taxonomy" id="1181883"/>
    <lineage>
        <taxon>Bacteria</taxon>
        <taxon>Bacillati</taxon>
        <taxon>Actinomycetota</taxon>
        <taxon>Actinomycetes</taxon>
        <taxon>Kineosporiales</taxon>
        <taxon>Kineosporiaceae</taxon>
        <taxon>Kineococcus</taxon>
    </lineage>
</organism>
<reference evidence="5 6" key="1">
    <citation type="submission" date="2024-07" db="EMBL/GenBank/DDBJ databases">
        <authorList>
            <person name="Thanompreechachai J."/>
            <person name="Duangmal K."/>
        </authorList>
    </citation>
    <scope>NUCLEOTIDE SEQUENCE [LARGE SCALE GENOMIC DNA]</scope>
    <source>
        <strain evidence="5 6">KCTC 19886</strain>
    </source>
</reference>
<evidence type="ECO:0000313" key="5">
    <source>
        <dbReference type="EMBL" id="MEW9263147.1"/>
    </source>
</evidence>
<dbReference type="CDD" id="cd02440">
    <property type="entry name" value="AdoMet_MTases"/>
    <property type="match status" value="1"/>
</dbReference>
<evidence type="ECO:0000256" key="3">
    <source>
        <dbReference type="ARBA" id="ARBA00022691"/>
    </source>
</evidence>
<evidence type="ECO:0000256" key="2">
    <source>
        <dbReference type="ARBA" id="ARBA00022679"/>
    </source>
</evidence>
<dbReference type="Gene3D" id="3.40.50.150">
    <property type="entry name" value="Vaccinia Virus protein VP39"/>
    <property type="match status" value="1"/>
</dbReference>
<keyword evidence="3" id="KW-0949">S-adenosyl-L-methionine</keyword>
<keyword evidence="6" id="KW-1185">Reference proteome</keyword>
<feature type="domain" description="Methyltransferase" evidence="4">
    <location>
        <begin position="46"/>
        <end position="153"/>
    </location>
</feature>